<accession>A0A5J6SNC1</accession>
<keyword evidence="1" id="KW-0472">Membrane</keyword>
<protein>
    <submittedName>
        <fullName evidence="2">Stage III sporulation protein AE</fullName>
    </submittedName>
</protein>
<sequence length="306" mass="33846">MNHMNEMISTILQPVKEVIQTFTFILFFAFVFLCLEWFIPKSKRLLKFLFIYLICFFCLEPAYRTLELIQILASQLVTLFLGMYPLLTAGIAISGGALLVTLWNPAVLLFASFTAFLAEKVLIPSIIAAFIFDLISRIHPTTSFSKLSDLIRMTLVGTTSIVLVLYSFFITVNGVITWTVGGAVSETVKRLIQNNIPFVGSLLTESISTMKSYSSSASIITGNALLFSVLILVSIPTIQTILIAFLYRLLGALLEPFLDSDISGLLDDIGKTLFVLSIISVLIAFAFFFTIILAMLFAKLLVSVKG</sequence>
<dbReference type="AlphaFoldDB" id="A0A5J6SNC1"/>
<feature type="transmembrane region" description="Helical" evidence="1">
    <location>
        <begin position="45"/>
        <end position="64"/>
    </location>
</feature>
<organism evidence="2 3">
    <name type="scientific">Psychrobacillus glaciei</name>
    <dbReference type="NCBI Taxonomy" id="2283160"/>
    <lineage>
        <taxon>Bacteria</taxon>
        <taxon>Bacillati</taxon>
        <taxon>Bacillota</taxon>
        <taxon>Bacilli</taxon>
        <taxon>Bacillales</taxon>
        <taxon>Bacillaceae</taxon>
        <taxon>Psychrobacillus</taxon>
    </lineage>
</organism>
<feature type="transmembrane region" description="Helical" evidence="1">
    <location>
        <begin position="273"/>
        <end position="298"/>
    </location>
</feature>
<feature type="transmembrane region" description="Helical" evidence="1">
    <location>
        <begin position="106"/>
        <end position="132"/>
    </location>
</feature>
<dbReference type="KEGG" id="psyo:PB01_11570"/>
<gene>
    <name evidence="2" type="ORF">PB01_11570</name>
</gene>
<name>A0A5J6SNC1_9BACI</name>
<evidence type="ECO:0000313" key="2">
    <source>
        <dbReference type="EMBL" id="QFF99411.1"/>
    </source>
</evidence>
<dbReference type="Proteomes" id="UP000325517">
    <property type="component" value="Chromosome"/>
</dbReference>
<feature type="transmembrane region" description="Helical" evidence="1">
    <location>
        <begin position="225"/>
        <end position="247"/>
    </location>
</feature>
<dbReference type="EMBL" id="CP031223">
    <property type="protein sequence ID" value="QFF99411.1"/>
    <property type="molecule type" value="Genomic_DNA"/>
</dbReference>
<evidence type="ECO:0000256" key="1">
    <source>
        <dbReference type="SAM" id="Phobius"/>
    </source>
</evidence>
<feature type="transmembrane region" description="Helical" evidence="1">
    <location>
        <begin position="76"/>
        <end position="100"/>
    </location>
</feature>
<dbReference type="Pfam" id="PF09546">
    <property type="entry name" value="Spore_III_AE"/>
    <property type="match status" value="1"/>
</dbReference>
<proteinExistence type="predicted"/>
<feature type="transmembrane region" description="Helical" evidence="1">
    <location>
        <begin position="153"/>
        <end position="176"/>
    </location>
</feature>
<evidence type="ECO:0000313" key="3">
    <source>
        <dbReference type="Proteomes" id="UP000325517"/>
    </source>
</evidence>
<keyword evidence="1" id="KW-1133">Transmembrane helix</keyword>
<reference evidence="2 3" key="1">
    <citation type="submission" date="2018-07" db="EMBL/GenBank/DDBJ databases">
        <title>Complete genome sequence of Psychrobacillus sp. PB01, isolated from iceberg, and comparative genome analysis of Psychrobacillus strains.</title>
        <authorList>
            <person name="Lee P.C."/>
        </authorList>
    </citation>
    <scope>NUCLEOTIDE SEQUENCE [LARGE SCALE GENOMIC DNA]</scope>
    <source>
        <strain evidence="2 3">PB01</strain>
    </source>
</reference>
<dbReference type="InterPro" id="IPR014194">
    <property type="entry name" value="Spore_III_AE"/>
</dbReference>
<keyword evidence="3" id="KW-1185">Reference proteome</keyword>
<keyword evidence="1" id="KW-0812">Transmembrane</keyword>
<dbReference type="OrthoDB" id="2373222at2"/>
<feature type="transmembrane region" description="Helical" evidence="1">
    <location>
        <begin position="21"/>
        <end position="39"/>
    </location>
</feature>